<protein>
    <submittedName>
        <fullName evidence="1">Uncharacterized protein</fullName>
    </submittedName>
</protein>
<gene>
    <name evidence="1" type="ORF">CEP51_003949</name>
</gene>
<reference evidence="1 2" key="1">
    <citation type="submission" date="2017-06" db="EMBL/GenBank/DDBJ databases">
        <title>Comparative genomic analysis of Ambrosia Fusariam Clade fungi.</title>
        <authorList>
            <person name="Stajich J.E."/>
            <person name="Carrillo J."/>
            <person name="Kijimoto T."/>
            <person name="Eskalen A."/>
            <person name="O'Donnell K."/>
            <person name="Kasson M."/>
        </authorList>
    </citation>
    <scope>NUCLEOTIDE SEQUENCE [LARGE SCALE GENOMIC DNA]</scope>
    <source>
        <strain evidence="1 2">NRRL62606</strain>
    </source>
</reference>
<dbReference type="AlphaFoldDB" id="A0A428S3G5"/>
<name>A0A428S3G5_9HYPO</name>
<organism evidence="1 2">
    <name type="scientific">Fusarium floridanum</name>
    <dbReference type="NCBI Taxonomy" id="1325733"/>
    <lineage>
        <taxon>Eukaryota</taxon>
        <taxon>Fungi</taxon>
        <taxon>Dikarya</taxon>
        <taxon>Ascomycota</taxon>
        <taxon>Pezizomycotina</taxon>
        <taxon>Sordariomycetes</taxon>
        <taxon>Hypocreomycetidae</taxon>
        <taxon>Hypocreales</taxon>
        <taxon>Nectriaceae</taxon>
        <taxon>Fusarium</taxon>
        <taxon>Fusarium solani species complex</taxon>
    </lineage>
</organism>
<keyword evidence="2" id="KW-1185">Reference proteome</keyword>
<dbReference type="Proteomes" id="UP000287972">
    <property type="component" value="Unassembled WGS sequence"/>
</dbReference>
<comment type="caution">
    <text evidence="1">The sequence shown here is derived from an EMBL/GenBank/DDBJ whole genome shotgun (WGS) entry which is preliminary data.</text>
</comment>
<accession>A0A428S3G5</accession>
<evidence type="ECO:0000313" key="2">
    <source>
        <dbReference type="Proteomes" id="UP000287972"/>
    </source>
</evidence>
<proteinExistence type="predicted"/>
<evidence type="ECO:0000313" key="1">
    <source>
        <dbReference type="EMBL" id="RSL84357.1"/>
    </source>
</evidence>
<dbReference type="EMBL" id="NKCL01000069">
    <property type="protein sequence ID" value="RSL84357.1"/>
    <property type="molecule type" value="Genomic_DNA"/>
</dbReference>
<sequence>MNRDVVDAECVNVYPAAHRGSPLLTEKCRGLERDPWPLTETSIEPLQTGRWNGLFLLLNVLIAEEKLQKRAQTDALE</sequence>